<dbReference type="InterPro" id="IPR050515">
    <property type="entry name" value="Beta-lactam/transpept"/>
</dbReference>
<name>A0A3B0T9R4_9ZZZZ</name>
<dbReference type="InterPro" id="IPR001460">
    <property type="entry name" value="PCN-bd_Tpept"/>
</dbReference>
<keyword evidence="2" id="KW-0131">Cell cycle</keyword>
<dbReference type="EC" id="2.4.1.129" evidence="2"/>
<dbReference type="GO" id="GO:0051301">
    <property type="term" value="P:cell division"/>
    <property type="evidence" value="ECO:0007669"/>
    <property type="project" value="UniProtKB-KW"/>
</dbReference>
<dbReference type="AlphaFoldDB" id="A0A3B0T9R4"/>
<dbReference type="GO" id="GO:0008658">
    <property type="term" value="F:penicillin binding"/>
    <property type="evidence" value="ECO:0007669"/>
    <property type="project" value="InterPro"/>
</dbReference>
<feature type="domain" description="Penicillin-binding protein transpeptidase" evidence="1">
    <location>
        <begin position="5"/>
        <end position="102"/>
    </location>
</feature>
<evidence type="ECO:0000259" key="1">
    <source>
        <dbReference type="Pfam" id="PF00905"/>
    </source>
</evidence>
<proteinExistence type="predicted"/>
<dbReference type="GO" id="GO:0071555">
    <property type="term" value="P:cell wall organization"/>
    <property type="evidence" value="ECO:0007669"/>
    <property type="project" value="TreeGrafter"/>
</dbReference>
<organism evidence="2">
    <name type="scientific">hydrothermal vent metagenome</name>
    <dbReference type="NCBI Taxonomy" id="652676"/>
    <lineage>
        <taxon>unclassified sequences</taxon>
        <taxon>metagenomes</taxon>
        <taxon>ecological metagenomes</taxon>
    </lineage>
</organism>
<keyword evidence="2" id="KW-0132">Cell division</keyword>
<keyword evidence="2" id="KW-0328">Glycosyltransferase</keyword>
<keyword evidence="2" id="KW-0808">Transferase</keyword>
<dbReference type="SUPFAM" id="SSF56601">
    <property type="entry name" value="beta-lactamase/transpeptidase-like"/>
    <property type="match status" value="1"/>
</dbReference>
<dbReference type="GO" id="GO:0005886">
    <property type="term" value="C:plasma membrane"/>
    <property type="evidence" value="ECO:0007669"/>
    <property type="project" value="TreeGrafter"/>
</dbReference>
<dbReference type="PANTHER" id="PTHR30627">
    <property type="entry name" value="PEPTIDOGLYCAN D,D-TRANSPEPTIDASE"/>
    <property type="match status" value="1"/>
</dbReference>
<feature type="non-terminal residue" evidence="2">
    <location>
        <position position="1"/>
    </location>
</feature>
<dbReference type="GO" id="GO:0016757">
    <property type="term" value="F:glycosyltransferase activity"/>
    <property type="evidence" value="ECO:0007669"/>
    <property type="project" value="UniProtKB-KW"/>
</dbReference>
<gene>
    <name evidence="2" type="ORF">MNBD_ACTINO01-264</name>
</gene>
<evidence type="ECO:0000313" key="2">
    <source>
        <dbReference type="EMBL" id="VAW08829.1"/>
    </source>
</evidence>
<dbReference type="InterPro" id="IPR012338">
    <property type="entry name" value="Beta-lactam/transpept-like"/>
</dbReference>
<protein>
    <submittedName>
        <fullName evidence="2">Cell division protein FtsI [Peptidoglycan synthetase]</fullName>
        <ecNumber evidence="2">2.4.1.129</ecNumber>
    </submittedName>
</protein>
<sequence>PERWKRAMSPATAAVLADMMEQVVISGTATNAAVPGVRIAGKTGTAEVSERPPHAWFIGFGPVEAGPDDASIAIAVVVESGGDFGETATGGSVAAPIAQKVLAEFFDR</sequence>
<dbReference type="EMBL" id="UOEI01000643">
    <property type="protein sequence ID" value="VAW08829.1"/>
    <property type="molecule type" value="Genomic_DNA"/>
</dbReference>
<dbReference type="Pfam" id="PF00905">
    <property type="entry name" value="Transpeptidase"/>
    <property type="match status" value="1"/>
</dbReference>
<dbReference type="PANTHER" id="PTHR30627:SF24">
    <property type="entry name" value="PENICILLIN-BINDING PROTEIN 4B"/>
    <property type="match status" value="1"/>
</dbReference>
<reference evidence="2" key="1">
    <citation type="submission" date="2018-06" db="EMBL/GenBank/DDBJ databases">
        <authorList>
            <person name="Zhirakovskaya E."/>
        </authorList>
    </citation>
    <scope>NUCLEOTIDE SEQUENCE</scope>
</reference>
<dbReference type="Gene3D" id="3.40.710.10">
    <property type="entry name" value="DD-peptidase/beta-lactamase superfamily"/>
    <property type="match status" value="1"/>
</dbReference>
<dbReference type="GO" id="GO:0071972">
    <property type="term" value="F:peptidoglycan L,D-transpeptidase activity"/>
    <property type="evidence" value="ECO:0007669"/>
    <property type="project" value="TreeGrafter"/>
</dbReference>
<accession>A0A3B0T9R4</accession>